<evidence type="ECO:0000313" key="3">
    <source>
        <dbReference type="Proteomes" id="UP000061432"/>
    </source>
</evidence>
<reference evidence="2 3" key="1">
    <citation type="journal article" date="2015" name="Genome Announc.">
        <title>Complete Genome Sequence of Methylobacterium aquaticum Strain 22A, Isolated from Racomitrium japonicum Moss.</title>
        <authorList>
            <person name="Tani A."/>
            <person name="Ogura Y."/>
            <person name="Hayashi T."/>
            <person name="Kimbara K."/>
        </authorList>
    </citation>
    <scope>NUCLEOTIDE SEQUENCE [LARGE SCALE GENOMIC DNA]</scope>
    <source>
        <strain evidence="2 3">MA-22A</strain>
    </source>
</reference>
<organism evidence="2 3">
    <name type="scientific">Methylobacterium aquaticum</name>
    <dbReference type="NCBI Taxonomy" id="270351"/>
    <lineage>
        <taxon>Bacteria</taxon>
        <taxon>Pseudomonadati</taxon>
        <taxon>Pseudomonadota</taxon>
        <taxon>Alphaproteobacteria</taxon>
        <taxon>Hyphomicrobiales</taxon>
        <taxon>Methylobacteriaceae</taxon>
        <taxon>Methylobacterium</taxon>
    </lineage>
</organism>
<feature type="region of interest" description="Disordered" evidence="1">
    <location>
        <begin position="1"/>
        <end position="33"/>
    </location>
</feature>
<dbReference type="Proteomes" id="UP000061432">
    <property type="component" value="Chromosome"/>
</dbReference>
<feature type="compositionally biased region" description="Low complexity" evidence="1">
    <location>
        <begin position="50"/>
        <end position="60"/>
    </location>
</feature>
<evidence type="ECO:0000313" key="2">
    <source>
        <dbReference type="EMBL" id="BAR47055.1"/>
    </source>
</evidence>
<name>A0A1Y0ZGI3_9HYPH</name>
<dbReference type="STRING" id="270351.Maq22A_c27745"/>
<protein>
    <submittedName>
        <fullName evidence="2">Uncharacterized protein</fullName>
    </submittedName>
</protein>
<sequence length="189" mass="20749">MPGVRSCAKRRLAAAPSWRRHGGRAGPASLRRHDPDQVHRVTAAPGRVRAGGISASSRGSPGKVGQWGVGGRVSSGGPTVRDSYKICGIRFRRGRHKIVWDDHAMAEDADTCELWANRVWTSIDLSRALTMPSGRRMRCRECHGAVRAHKVGRDGMRAHFEHLIGHPGCSIGHYFRDGTPQTRHPKALT</sequence>
<reference evidence="3" key="2">
    <citation type="submission" date="2015-01" db="EMBL/GenBank/DDBJ databases">
        <title>Complete genome sequence of Methylobacterium aquaticum strain 22A.</title>
        <authorList>
            <person name="Tani A."/>
            <person name="Ogura Y."/>
            <person name="Hayashi T."/>
        </authorList>
    </citation>
    <scope>NUCLEOTIDE SEQUENCE [LARGE SCALE GENOMIC DNA]</scope>
    <source>
        <strain evidence="3">MA-22A</strain>
    </source>
</reference>
<dbReference type="EMBL" id="AP014704">
    <property type="protein sequence ID" value="BAR47055.1"/>
    <property type="molecule type" value="Genomic_DNA"/>
</dbReference>
<dbReference type="KEGG" id="maqu:Maq22A_c27745"/>
<accession>A0A1Y0ZGI3</accession>
<proteinExistence type="predicted"/>
<dbReference type="AlphaFoldDB" id="A0A1Y0ZGI3"/>
<evidence type="ECO:0000256" key="1">
    <source>
        <dbReference type="SAM" id="MobiDB-lite"/>
    </source>
</evidence>
<feature type="region of interest" description="Disordered" evidence="1">
    <location>
        <begin position="50"/>
        <end position="74"/>
    </location>
</feature>
<feature type="compositionally biased region" description="Basic residues" evidence="1">
    <location>
        <begin position="7"/>
        <end position="23"/>
    </location>
</feature>
<feature type="compositionally biased region" description="Gly residues" evidence="1">
    <location>
        <begin position="65"/>
        <end position="74"/>
    </location>
</feature>
<gene>
    <name evidence="2" type="ORF">Maq22A_c27745</name>
</gene>